<comment type="caution">
    <text evidence="3">The sequence shown here is derived from an EMBL/GenBank/DDBJ whole genome shotgun (WGS) entry which is preliminary data.</text>
</comment>
<evidence type="ECO:0000313" key="4">
    <source>
        <dbReference type="Proteomes" id="UP001523392"/>
    </source>
</evidence>
<dbReference type="InterPro" id="IPR003788">
    <property type="entry name" value="NDUFAF7"/>
</dbReference>
<evidence type="ECO:0000256" key="2">
    <source>
        <dbReference type="ARBA" id="ARBA00022679"/>
    </source>
</evidence>
<keyword evidence="2 3" id="KW-0808">Transferase</keyword>
<sequence>MERLDHYMARAVAAYYAGREPFGAGGDFTTAPEISQAFGECLGLWCAVTWEAMGRPDPVLLVELGPGRGTLMADALRAVREVAPGFAAALRLHLVETSPRLRALQAERLPEATWHDGIGTLPPGPALILANEFLDALPIRQFIRRGGAWAERFVADGGFVEAPAEAPPSLPADAPEGAIAEHSEASHAVVAALARRVVTQGGAALFLDYGPAEAVLGESLQAMAAHGHADPLAPAGTVDLTAHVLFGPLAATARAAGVGVHGPLPMGLFLQRLGIMTLAALQARRAPRLAGHILSGAERLVAPEAMGRLFKVLCLCHPRLPPPQGFEAT</sequence>
<dbReference type="Pfam" id="PF02636">
    <property type="entry name" value="Methyltransf_28"/>
    <property type="match status" value="1"/>
</dbReference>
<dbReference type="EMBL" id="JAFIRR010000153">
    <property type="protein sequence ID" value="MCO6418821.1"/>
    <property type="molecule type" value="Genomic_DNA"/>
</dbReference>
<keyword evidence="4" id="KW-1185">Reference proteome</keyword>
<dbReference type="Proteomes" id="UP001523392">
    <property type="component" value="Unassembled WGS sequence"/>
</dbReference>
<dbReference type="RefSeq" id="WP_252955450.1">
    <property type="nucleotide sequence ID" value="NZ_JAFIRR010000153.1"/>
</dbReference>
<evidence type="ECO:0000313" key="3">
    <source>
        <dbReference type="EMBL" id="MCO6418821.1"/>
    </source>
</evidence>
<name>A0ABT1DA59_9PROT</name>
<accession>A0ABT1DA59</accession>
<dbReference type="GO" id="GO:0032259">
    <property type="term" value="P:methylation"/>
    <property type="evidence" value="ECO:0007669"/>
    <property type="project" value="UniProtKB-KW"/>
</dbReference>
<proteinExistence type="predicted"/>
<gene>
    <name evidence="3" type="ORF">JYK14_22050</name>
</gene>
<dbReference type="SUPFAM" id="SSF53335">
    <property type="entry name" value="S-adenosyl-L-methionine-dependent methyltransferases"/>
    <property type="match status" value="1"/>
</dbReference>
<dbReference type="InterPro" id="IPR038375">
    <property type="entry name" value="NDUFAF7_sf"/>
</dbReference>
<dbReference type="Gene3D" id="3.40.50.12710">
    <property type="match status" value="1"/>
</dbReference>
<protein>
    <submittedName>
        <fullName evidence="3">SAM-dependent methyltransferase</fullName>
        <ecNumber evidence="3">2.1.1.-</ecNumber>
    </submittedName>
</protein>
<dbReference type="GO" id="GO:0008168">
    <property type="term" value="F:methyltransferase activity"/>
    <property type="evidence" value="ECO:0007669"/>
    <property type="project" value="UniProtKB-KW"/>
</dbReference>
<organism evidence="3 4">
    <name type="scientific">Siccirubricoccus soli</name>
    <dbReference type="NCBI Taxonomy" id="2899147"/>
    <lineage>
        <taxon>Bacteria</taxon>
        <taxon>Pseudomonadati</taxon>
        <taxon>Pseudomonadota</taxon>
        <taxon>Alphaproteobacteria</taxon>
        <taxon>Acetobacterales</taxon>
        <taxon>Roseomonadaceae</taxon>
        <taxon>Siccirubricoccus</taxon>
    </lineage>
</organism>
<keyword evidence="1 3" id="KW-0489">Methyltransferase</keyword>
<dbReference type="EC" id="2.1.1.-" evidence="3"/>
<reference evidence="3 4" key="1">
    <citation type="submission" date="2021-12" db="EMBL/GenBank/DDBJ databases">
        <title>Siccirubricoccus leaddurans sp. nov., a high concentration Zn2+ tolerance bacterium.</title>
        <authorList>
            <person name="Cao Y."/>
        </authorList>
    </citation>
    <scope>NUCLEOTIDE SEQUENCE [LARGE SCALE GENOMIC DNA]</scope>
    <source>
        <strain evidence="3 4">KC 17139</strain>
    </source>
</reference>
<dbReference type="PANTHER" id="PTHR12049:SF7">
    <property type="entry name" value="PROTEIN ARGININE METHYLTRANSFERASE NDUFAF7, MITOCHONDRIAL"/>
    <property type="match status" value="1"/>
</dbReference>
<evidence type="ECO:0000256" key="1">
    <source>
        <dbReference type="ARBA" id="ARBA00022603"/>
    </source>
</evidence>
<dbReference type="InterPro" id="IPR029063">
    <property type="entry name" value="SAM-dependent_MTases_sf"/>
</dbReference>
<dbReference type="PANTHER" id="PTHR12049">
    <property type="entry name" value="PROTEIN ARGININE METHYLTRANSFERASE NDUFAF7, MITOCHONDRIAL"/>
    <property type="match status" value="1"/>
</dbReference>